<dbReference type="Gene3D" id="1.50.10.20">
    <property type="match status" value="1"/>
</dbReference>
<dbReference type="HOGENOM" id="CLU_030049_2_0_1"/>
<dbReference type="SUPFAM" id="SSF48208">
    <property type="entry name" value="Six-hairpin glycosidases"/>
    <property type="match status" value="1"/>
</dbReference>
<dbReference type="EMBL" id="KN831791">
    <property type="protein sequence ID" value="KIM38391.1"/>
    <property type="molecule type" value="Genomic_DNA"/>
</dbReference>
<keyword evidence="3" id="KW-1185">Reference proteome</keyword>
<dbReference type="OrthoDB" id="9984024at2759"/>
<dbReference type="PANTHER" id="PTHR47791">
    <property type="entry name" value="MEIOTICALLY UP-REGULATED GENE 191 PROTEIN"/>
    <property type="match status" value="1"/>
</dbReference>
<dbReference type="InterPro" id="IPR005198">
    <property type="entry name" value="Glyco_hydro_76"/>
</dbReference>
<accession>A0A0C3C464</accession>
<dbReference type="STRING" id="686832.A0A0C3C464"/>
<gene>
    <name evidence="2" type="ORF">M413DRAFT_447860</name>
</gene>
<name>A0A0C3C464_HEBCY</name>
<reference evidence="3" key="2">
    <citation type="submission" date="2015-01" db="EMBL/GenBank/DDBJ databases">
        <title>Evolutionary Origins and Diversification of the Mycorrhizal Mutualists.</title>
        <authorList>
            <consortium name="DOE Joint Genome Institute"/>
            <consortium name="Mycorrhizal Genomics Consortium"/>
            <person name="Kohler A."/>
            <person name="Kuo A."/>
            <person name="Nagy L.G."/>
            <person name="Floudas D."/>
            <person name="Copeland A."/>
            <person name="Barry K.W."/>
            <person name="Cichocki N."/>
            <person name="Veneault-Fourrey C."/>
            <person name="LaButti K."/>
            <person name="Lindquist E.A."/>
            <person name="Lipzen A."/>
            <person name="Lundell T."/>
            <person name="Morin E."/>
            <person name="Murat C."/>
            <person name="Riley R."/>
            <person name="Ohm R."/>
            <person name="Sun H."/>
            <person name="Tunlid A."/>
            <person name="Henrissat B."/>
            <person name="Grigoriev I.V."/>
            <person name="Hibbett D.S."/>
            <person name="Martin F."/>
        </authorList>
    </citation>
    <scope>NUCLEOTIDE SEQUENCE [LARGE SCALE GENOMIC DNA]</scope>
    <source>
        <strain evidence="3">h7</strain>
    </source>
</reference>
<dbReference type="GO" id="GO:0005975">
    <property type="term" value="P:carbohydrate metabolic process"/>
    <property type="evidence" value="ECO:0007669"/>
    <property type="project" value="InterPro"/>
</dbReference>
<feature type="chain" id="PRO_5002172963" description="Glycoside hydrolase family 76 protein" evidence="1">
    <location>
        <begin position="22"/>
        <end position="399"/>
    </location>
</feature>
<dbReference type="Pfam" id="PF03663">
    <property type="entry name" value="Glyco_hydro_76"/>
    <property type="match status" value="1"/>
</dbReference>
<dbReference type="PANTHER" id="PTHR47791:SF3">
    <property type="entry name" value="MEIOTICALLY UP-REGULATED GENE 191 PROTEIN"/>
    <property type="match status" value="1"/>
</dbReference>
<sequence length="399" mass="43958">MLKFPCLLQVSLFALFGLAIAQNLDVDVNWRKYSNSRPRSERVSIAQNAINAMQPQLNTGTGEFNGIGFWQSANVYSAMAIQDQLTGSTTNKAVVVNNLKLAFRRNKNYDAYGYNDDALWWAQAAVYAHKAYKDDELLNNAIATWNSVSRYVITEAQALNARHPLKNFALAGSCDGATMAGGVFWRPTADDKSINSITTGLYLTLSAYLAEITKDSKYKDASVLSAKWIKAHNIAPNKILLDTQSGADCSRSPASWIFTYNTGKFVEGLSVLYDLTADNSWNQLMLDIVAAAVKNTAWQETNGIIKEGSDNGSNNDGIGFKAIYIRGLLEVFRRTPENEKLRILLHSYIDVQYNALLDLAKSPSGNFYSANWRGPQPTAFTSWGQLAALDVLVAAVDAN</sequence>
<feature type="signal peptide" evidence="1">
    <location>
        <begin position="1"/>
        <end position="21"/>
    </location>
</feature>
<evidence type="ECO:0008006" key="4">
    <source>
        <dbReference type="Google" id="ProtNLM"/>
    </source>
</evidence>
<dbReference type="InterPro" id="IPR053169">
    <property type="entry name" value="MUG_Protein"/>
</dbReference>
<evidence type="ECO:0000313" key="2">
    <source>
        <dbReference type="EMBL" id="KIM38391.1"/>
    </source>
</evidence>
<proteinExistence type="predicted"/>
<dbReference type="AlphaFoldDB" id="A0A0C3C464"/>
<reference evidence="2 3" key="1">
    <citation type="submission" date="2014-04" db="EMBL/GenBank/DDBJ databases">
        <authorList>
            <consortium name="DOE Joint Genome Institute"/>
            <person name="Kuo A."/>
            <person name="Gay G."/>
            <person name="Dore J."/>
            <person name="Kohler A."/>
            <person name="Nagy L.G."/>
            <person name="Floudas D."/>
            <person name="Copeland A."/>
            <person name="Barry K.W."/>
            <person name="Cichocki N."/>
            <person name="Veneault-Fourrey C."/>
            <person name="LaButti K."/>
            <person name="Lindquist E.A."/>
            <person name="Lipzen A."/>
            <person name="Lundell T."/>
            <person name="Morin E."/>
            <person name="Murat C."/>
            <person name="Sun H."/>
            <person name="Tunlid A."/>
            <person name="Henrissat B."/>
            <person name="Grigoriev I.V."/>
            <person name="Hibbett D.S."/>
            <person name="Martin F."/>
            <person name="Nordberg H.P."/>
            <person name="Cantor M.N."/>
            <person name="Hua S.X."/>
        </authorList>
    </citation>
    <scope>NUCLEOTIDE SEQUENCE [LARGE SCALE GENOMIC DNA]</scope>
    <source>
        <strain evidence="3">h7</strain>
    </source>
</reference>
<evidence type="ECO:0000256" key="1">
    <source>
        <dbReference type="SAM" id="SignalP"/>
    </source>
</evidence>
<protein>
    <recommendedName>
        <fullName evidence="4">Glycoside hydrolase family 76 protein</fullName>
    </recommendedName>
</protein>
<evidence type="ECO:0000313" key="3">
    <source>
        <dbReference type="Proteomes" id="UP000053424"/>
    </source>
</evidence>
<keyword evidence="1" id="KW-0732">Signal</keyword>
<dbReference type="Proteomes" id="UP000053424">
    <property type="component" value="Unassembled WGS sequence"/>
</dbReference>
<dbReference type="InterPro" id="IPR008928">
    <property type="entry name" value="6-hairpin_glycosidase_sf"/>
</dbReference>
<organism evidence="2 3">
    <name type="scientific">Hebeloma cylindrosporum</name>
    <dbReference type="NCBI Taxonomy" id="76867"/>
    <lineage>
        <taxon>Eukaryota</taxon>
        <taxon>Fungi</taxon>
        <taxon>Dikarya</taxon>
        <taxon>Basidiomycota</taxon>
        <taxon>Agaricomycotina</taxon>
        <taxon>Agaricomycetes</taxon>
        <taxon>Agaricomycetidae</taxon>
        <taxon>Agaricales</taxon>
        <taxon>Agaricineae</taxon>
        <taxon>Hymenogastraceae</taxon>
        <taxon>Hebeloma</taxon>
    </lineage>
</organism>